<dbReference type="FunFam" id="3.30.565.10:FF:000006">
    <property type="entry name" value="Sensor histidine kinase WalK"/>
    <property type="match status" value="1"/>
</dbReference>
<reference evidence="8" key="1">
    <citation type="submission" date="2021-05" db="EMBL/GenBank/DDBJ databases">
        <title>Complete genome sequence of the cellulolytic planctomycete Telmatocola sphagniphila SP2T and characterization of the first cellulase from planctomycetes.</title>
        <authorList>
            <person name="Rakitin A.L."/>
            <person name="Beletsky A.V."/>
            <person name="Naumoff D.G."/>
            <person name="Kulichevskaya I.S."/>
            <person name="Mardanov A.V."/>
            <person name="Ravin N.V."/>
            <person name="Dedysh S.N."/>
        </authorList>
    </citation>
    <scope>NUCLEOTIDE SEQUENCE</scope>
    <source>
        <strain evidence="8">SP2T</strain>
    </source>
</reference>
<keyword evidence="4" id="KW-0808">Transferase</keyword>
<dbReference type="InterPro" id="IPR035965">
    <property type="entry name" value="PAS-like_dom_sf"/>
</dbReference>
<dbReference type="Gene3D" id="3.30.565.10">
    <property type="entry name" value="Histidine kinase-like ATPase, C-terminal domain"/>
    <property type="match status" value="1"/>
</dbReference>
<dbReference type="NCBIfam" id="TIGR00229">
    <property type="entry name" value="sensory_box"/>
    <property type="match status" value="1"/>
</dbReference>
<dbReference type="SUPFAM" id="SSF47384">
    <property type="entry name" value="Homodimeric domain of signal transducing histidine kinase"/>
    <property type="match status" value="1"/>
</dbReference>
<dbReference type="InterPro" id="IPR003594">
    <property type="entry name" value="HATPase_dom"/>
</dbReference>
<dbReference type="SMART" id="SM00388">
    <property type="entry name" value="HisKA"/>
    <property type="match status" value="1"/>
</dbReference>
<dbReference type="InterPro" id="IPR000014">
    <property type="entry name" value="PAS"/>
</dbReference>
<dbReference type="CDD" id="cd00082">
    <property type="entry name" value="HisKA"/>
    <property type="match status" value="1"/>
</dbReference>
<evidence type="ECO:0000313" key="8">
    <source>
        <dbReference type="EMBL" id="QVL34038.1"/>
    </source>
</evidence>
<dbReference type="InterPro" id="IPR003661">
    <property type="entry name" value="HisK_dim/P_dom"/>
</dbReference>
<gene>
    <name evidence="8" type="ORF">KIH39_09065</name>
</gene>
<dbReference type="InterPro" id="IPR005467">
    <property type="entry name" value="His_kinase_dom"/>
</dbReference>
<name>A0A8E6BBD2_9BACT</name>
<feature type="domain" description="PAS" evidence="7">
    <location>
        <begin position="78"/>
        <end position="131"/>
    </location>
</feature>
<dbReference type="SMART" id="SM00091">
    <property type="entry name" value="PAS"/>
    <property type="match status" value="1"/>
</dbReference>
<dbReference type="CDD" id="cd00075">
    <property type="entry name" value="HATPase"/>
    <property type="match status" value="1"/>
</dbReference>
<dbReference type="GO" id="GO:0006355">
    <property type="term" value="P:regulation of DNA-templated transcription"/>
    <property type="evidence" value="ECO:0007669"/>
    <property type="project" value="InterPro"/>
</dbReference>
<evidence type="ECO:0000256" key="4">
    <source>
        <dbReference type="ARBA" id="ARBA00022679"/>
    </source>
</evidence>
<feature type="domain" description="Histidine kinase" evidence="6">
    <location>
        <begin position="219"/>
        <end position="437"/>
    </location>
</feature>
<accession>A0A8E6BBD2</accession>
<comment type="catalytic activity">
    <reaction evidence="1">
        <text>ATP + protein L-histidine = ADP + protein N-phospho-L-histidine.</text>
        <dbReference type="EC" id="2.7.13.3"/>
    </reaction>
</comment>
<dbReference type="Pfam" id="PF02518">
    <property type="entry name" value="HATPase_c"/>
    <property type="match status" value="1"/>
</dbReference>
<keyword evidence="9" id="KW-1185">Reference proteome</keyword>
<dbReference type="Proteomes" id="UP000676194">
    <property type="component" value="Chromosome"/>
</dbReference>
<dbReference type="EMBL" id="CP074694">
    <property type="protein sequence ID" value="QVL34038.1"/>
    <property type="molecule type" value="Genomic_DNA"/>
</dbReference>
<sequence>MKNIKPYLKMYSSLTSEIELRQGLVSITDFVKLPKVEVNQLNLISSEESPICVGNLPISPSAKTQVVEELLFYPKIFVSEDFNGLLQTATDAVVIIDRDPHIVCIEPQMQRLFGYSGEELLSPEFELLMPEPFRSRFVRQQIVFFEKSSTRAMSEAWELRRLRKDPIQISFRKRFIENGFIGASLIQDITDQNRVEVDLRMSTGELQEPSQHKDEFLGMLAHELRNPLASIRYAIQVLKQDGLPLSTAEHARDIIDRQTVYMAHLIDDLSDASRIIHGKLHIDKVIVDLCEIVQRSMEICQPQFLSRKQEVAISFQIQPICLLADPTRLIQIFTNLLSNSSKYSDEGDQIRFTATVESGDAVIRVQDHGIGIDVAMLPHIFELFTQGYDAIKRSEGGLGIGLSLVHQLVSLHGGSVVASSEGRGRGSEFLVRLPLAISFDPNMQCSQEGLRGVD</sequence>
<evidence type="ECO:0000256" key="1">
    <source>
        <dbReference type="ARBA" id="ARBA00000085"/>
    </source>
</evidence>
<protein>
    <recommendedName>
        <fullName evidence="2">histidine kinase</fullName>
        <ecNumber evidence="2">2.7.13.3</ecNumber>
    </recommendedName>
</protein>
<dbReference type="Pfam" id="PF00512">
    <property type="entry name" value="HisKA"/>
    <property type="match status" value="1"/>
</dbReference>
<keyword evidence="3" id="KW-0597">Phosphoprotein</keyword>
<dbReference type="SMART" id="SM00387">
    <property type="entry name" value="HATPase_c"/>
    <property type="match status" value="1"/>
</dbReference>
<dbReference type="Gene3D" id="3.30.450.20">
    <property type="entry name" value="PAS domain"/>
    <property type="match status" value="1"/>
</dbReference>
<organism evidence="8 9">
    <name type="scientific">Telmatocola sphagniphila</name>
    <dbReference type="NCBI Taxonomy" id="1123043"/>
    <lineage>
        <taxon>Bacteria</taxon>
        <taxon>Pseudomonadati</taxon>
        <taxon>Planctomycetota</taxon>
        <taxon>Planctomycetia</taxon>
        <taxon>Gemmatales</taxon>
        <taxon>Gemmataceae</taxon>
    </lineage>
</organism>
<evidence type="ECO:0000313" key="9">
    <source>
        <dbReference type="Proteomes" id="UP000676194"/>
    </source>
</evidence>
<evidence type="ECO:0000259" key="6">
    <source>
        <dbReference type="PROSITE" id="PS50109"/>
    </source>
</evidence>
<keyword evidence="5" id="KW-0418">Kinase</keyword>
<proteinExistence type="predicted"/>
<dbReference type="KEGG" id="tsph:KIH39_09065"/>
<dbReference type="PROSITE" id="PS50109">
    <property type="entry name" value="HIS_KIN"/>
    <property type="match status" value="1"/>
</dbReference>
<dbReference type="EC" id="2.7.13.3" evidence="2"/>
<dbReference type="PROSITE" id="PS50112">
    <property type="entry name" value="PAS"/>
    <property type="match status" value="1"/>
</dbReference>
<dbReference type="AlphaFoldDB" id="A0A8E6BBD2"/>
<dbReference type="InterPro" id="IPR004358">
    <property type="entry name" value="Sig_transdc_His_kin-like_C"/>
</dbReference>
<dbReference type="PANTHER" id="PTHR43547">
    <property type="entry name" value="TWO-COMPONENT HISTIDINE KINASE"/>
    <property type="match status" value="1"/>
</dbReference>
<evidence type="ECO:0000256" key="5">
    <source>
        <dbReference type="ARBA" id="ARBA00022777"/>
    </source>
</evidence>
<dbReference type="RefSeq" id="WP_213499012.1">
    <property type="nucleotide sequence ID" value="NZ_CP074694.1"/>
</dbReference>
<evidence type="ECO:0000256" key="2">
    <source>
        <dbReference type="ARBA" id="ARBA00012438"/>
    </source>
</evidence>
<dbReference type="SUPFAM" id="SSF55785">
    <property type="entry name" value="PYP-like sensor domain (PAS domain)"/>
    <property type="match status" value="1"/>
</dbReference>
<evidence type="ECO:0000259" key="7">
    <source>
        <dbReference type="PROSITE" id="PS50112"/>
    </source>
</evidence>
<dbReference type="InterPro" id="IPR036097">
    <property type="entry name" value="HisK_dim/P_sf"/>
</dbReference>
<dbReference type="PRINTS" id="PR00344">
    <property type="entry name" value="BCTRLSENSOR"/>
</dbReference>
<dbReference type="Pfam" id="PF00989">
    <property type="entry name" value="PAS"/>
    <property type="match status" value="1"/>
</dbReference>
<dbReference type="CDD" id="cd00130">
    <property type="entry name" value="PAS"/>
    <property type="match status" value="1"/>
</dbReference>
<dbReference type="Gene3D" id="1.10.287.130">
    <property type="match status" value="1"/>
</dbReference>
<evidence type="ECO:0000256" key="3">
    <source>
        <dbReference type="ARBA" id="ARBA00022553"/>
    </source>
</evidence>
<dbReference type="InterPro" id="IPR036890">
    <property type="entry name" value="HATPase_C_sf"/>
</dbReference>
<dbReference type="SUPFAM" id="SSF55874">
    <property type="entry name" value="ATPase domain of HSP90 chaperone/DNA topoisomerase II/histidine kinase"/>
    <property type="match status" value="1"/>
</dbReference>
<dbReference type="InterPro" id="IPR013767">
    <property type="entry name" value="PAS_fold"/>
</dbReference>
<dbReference type="GO" id="GO:0000155">
    <property type="term" value="F:phosphorelay sensor kinase activity"/>
    <property type="evidence" value="ECO:0007669"/>
    <property type="project" value="InterPro"/>
</dbReference>
<dbReference type="PANTHER" id="PTHR43547:SF2">
    <property type="entry name" value="HYBRID SIGNAL TRANSDUCTION HISTIDINE KINASE C"/>
    <property type="match status" value="1"/>
</dbReference>